<protein>
    <submittedName>
        <fullName evidence="1">Uncharacterized protein</fullName>
    </submittedName>
</protein>
<keyword evidence="2" id="KW-1185">Reference proteome</keyword>
<dbReference type="Proteomes" id="UP000026961">
    <property type="component" value="Chromosome 11"/>
</dbReference>
<sequence>MSVWLSTSMCPIKPCTRPDFHLTNECFPLHIFPIFYGSYKCMDAYYTHVDQMARMMRNNFVQKLNTGMQFSSNHARPIKFCLKKAFGCGKSLSR</sequence>
<dbReference type="AlphaFoldDB" id="A0A0E0BLD6"/>
<reference evidence="1" key="1">
    <citation type="submission" date="2015-04" db="UniProtKB">
        <authorList>
            <consortium name="EnsemblPlants"/>
        </authorList>
    </citation>
    <scope>IDENTIFICATION</scope>
</reference>
<proteinExistence type="predicted"/>
<dbReference type="Gramene" id="OGLUM11G19770.1">
    <property type="protein sequence ID" value="OGLUM11G19770.1"/>
    <property type="gene ID" value="OGLUM11G19770"/>
</dbReference>
<organism evidence="1">
    <name type="scientific">Oryza glumipatula</name>
    <dbReference type="NCBI Taxonomy" id="40148"/>
    <lineage>
        <taxon>Eukaryota</taxon>
        <taxon>Viridiplantae</taxon>
        <taxon>Streptophyta</taxon>
        <taxon>Embryophyta</taxon>
        <taxon>Tracheophyta</taxon>
        <taxon>Spermatophyta</taxon>
        <taxon>Magnoliopsida</taxon>
        <taxon>Liliopsida</taxon>
        <taxon>Poales</taxon>
        <taxon>Poaceae</taxon>
        <taxon>BOP clade</taxon>
        <taxon>Oryzoideae</taxon>
        <taxon>Oryzeae</taxon>
        <taxon>Oryzinae</taxon>
        <taxon>Oryza</taxon>
    </lineage>
</organism>
<dbReference type="EnsemblPlants" id="OGLUM11G19770.1">
    <property type="protein sequence ID" value="OGLUM11G19770.1"/>
    <property type="gene ID" value="OGLUM11G19770"/>
</dbReference>
<reference evidence="1" key="2">
    <citation type="submission" date="2018-05" db="EMBL/GenBank/DDBJ databases">
        <title>OgluRS3 (Oryza glumaepatula Reference Sequence Version 3).</title>
        <authorList>
            <person name="Zhang J."/>
            <person name="Kudrna D."/>
            <person name="Lee S."/>
            <person name="Talag J."/>
            <person name="Welchert J."/>
            <person name="Wing R.A."/>
        </authorList>
    </citation>
    <scope>NUCLEOTIDE SEQUENCE [LARGE SCALE GENOMIC DNA]</scope>
</reference>
<name>A0A0E0BLD6_9ORYZ</name>
<evidence type="ECO:0000313" key="1">
    <source>
        <dbReference type="EnsemblPlants" id="OGLUM11G19770.1"/>
    </source>
</evidence>
<dbReference type="HOGENOM" id="CLU_2389741_0_0_1"/>
<evidence type="ECO:0000313" key="2">
    <source>
        <dbReference type="Proteomes" id="UP000026961"/>
    </source>
</evidence>
<accession>A0A0E0BLD6</accession>